<proteinExistence type="predicted"/>
<dbReference type="AlphaFoldDB" id="A0A0B3RTZ1"/>
<sequence length="202" mass="22451">MTAELVVWDFDGVLNAEPEGEPFGWVTDLDRTLGLSPRAFRAFLNQPGQAARVLRGALPLERALADWLATQDTDVRAEALLDHWLRAEDRPDTQVIDWLARSPGRAVIGTNNPAPRADYIMDVMGLSAHVETIFASGPMGVAKPDPGFFGQIERWSGLMPQDLLLIDDNRQNLASAARRGWQTFHFDARNRNDLPKRLGIAP</sequence>
<dbReference type="PANTHER" id="PTHR43611:SF3">
    <property type="entry name" value="FLAVIN MONONUCLEOTIDE HYDROLASE 1, CHLOROPLATIC"/>
    <property type="match status" value="1"/>
</dbReference>
<dbReference type="OrthoDB" id="9807742at2"/>
<keyword evidence="2" id="KW-1185">Reference proteome</keyword>
<dbReference type="SUPFAM" id="SSF56784">
    <property type="entry name" value="HAD-like"/>
    <property type="match status" value="1"/>
</dbReference>
<organism evidence="1 2">
    <name type="scientific">Mameliella alba</name>
    <dbReference type="NCBI Taxonomy" id="561184"/>
    <lineage>
        <taxon>Bacteria</taxon>
        <taxon>Pseudomonadati</taxon>
        <taxon>Pseudomonadota</taxon>
        <taxon>Alphaproteobacteria</taxon>
        <taxon>Rhodobacterales</taxon>
        <taxon>Roseobacteraceae</taxon>
        <taxon>Mameliella</taxon>
    </lineage>
</organism>
<dbReference type="InterPro" id="IPR023214">
    <property type="entry name" value="HAD_sf"/>
</dbReference>
<dbReference type="PANTHER" id="PTHR43611">
    <property type="entry name" value="ALPHA-D-GLUCOSE 1-PHOSPHATE PHOSPHATASE"/>
    <property type="match status" value="1"/>
</dbReference>
<gene>
    <name evidence="1" type="ORF">OA50_05239</name>
</gene>
<dbReference type="EMBL" id="JSUQ01000029">
    <property type="protein sequence ID" value="KHQ50243.1"/>
    <property type="molecule type" value="Genomic_DNA"/>
</dbReference>
<dbReference type="Gene3D" id="3.40.50.1000">
    <property type="entry name" value="HAD superfamily/HAD-like"/>
    <property type="match status" value="1"/>
</dbReference>
<dbReference type="STRING" id="561184.SAMN05216376_11621"/>
<evidence type="ECO:0000313" key="1">
    <source>
        <dbReference type="EMBL" id="KHQ50243.1"/>
    </source>
</evidence>
<name>A0A0B3RTZ1_9RHOB</name>
<dbReference type="InterPro" id="IPR036412">
    <property type="entry name" value="HAD-like_sf"/>
</dbReference>
<protein>
    <submittedName>
        <fullName evidence="1">Haloacid dehalogenase</fullName>
    </submittedName>
</protein>
<accession>A0A0B3RTZ1</accession>
<evidence type="ECO:0000313" key="2">
    <source>
        <dbReference type="Proteomes" id="UP000030960"/>
    </source>
</evidence>
<reference evidence="1 2" key="1">
    <citation type="submission" date="2014-10" db="EMBL/GenBank/DDBJ databases">
        <title>Genome sequence of Ponticoccus sp. strain UMTAT08 isolated from clonal culture of toxic dinoflagellate Alexandrium tamiyavanichii.</title>
        <authorList>
            <person name="Gan H.Y."/>
            <person name="Muhd D.-D."/>
            <person name="Mohd Noor M.E."/>
            <person name="Yeong Y.S."/>
            <person name="Usup G."/>
        </authorList>
    </citation>
    <scope>NUCLEOTIDE SEQUENCE [LARGE SCALE GENOMIC DNA]</scope>
    <source>
        <strain evidence="1 2">UMTAT08</strain>
    </source>
</reference>
<comment type="caution">
    <text evidence="1">The sequence shown here is derived from an EMBL/GenBank/DDBJ whole genome shotgun (WGS) entry which is preliminary data.</text>
</comment>
<dbReference type="Pfam" id="PF00702">
    <property type="entry name" value="Hydrolase"/>
    <property type="match status" value="1"/>
</dbReference>
<dbReference type="RefSeq" id="WP_043146489.1">
    <property type="nucleotide sequence ID" value="NZ_JSUQ01000029.1"/>
</dbReference>
<dbReference type="InterPro" id="IPR006439">
    <property type="entry name" value="HAD-SF_hydro_IA"/>
</dbReference>
<dbReference type="Proteomes" id="UP000030960">
    <property type="component" value="Unassembled WGS sequence"/>
</dbReference>
<dbReference type="NCBIfam" id="TIGR01509">
    <property type="entry name" value="HAD-SF-IA-v3"/>
    <property type="match status" value="1"/>
</dbReference>